<sequence>MPAGKKVERKMDKSGTECIRKASQIMNFNDSQKVKGVEILKILEETTVEEGIEILEKCIFQHSYFGWERKYMAEPLPFGAGPSKPTHC</sequence>
<dbReference type="AlphaFoldDB" id="A8S0L3"/>
<gene>
    <name evidence="1" type="ORF">CLOBOL_05706</name>
</gene>
<protein>
    <submittedName>
        <fullName evidence="1">Uncharacterized protein</fullName>
    </submittedName>
</protein>
<reference evidence="1 2" key="2">
    <citation type="submission" date="2007-09" db="EMBL/GenBank/DDBJ databases">
        <title>Draft genome sequence of Clostridium bolteae (ATCC BAA-613).</title>
        <authorList>
            <person name="Sudarsanam P."/>
            <person name="Ley R."/>
            <person name="Guruge J."/>
            <person name="Turnbaugh P.J."/>
            <person name="Mahowald M."/>
            <person name="Liep D."/>
            <person name="Gordon J."/>
        </authorList>
    </citation>
    <scope>NUCLEOTIDE SEQUENCE [LARGE SCALE GENOMIC DNA]</scope>
    <source>
        <strain evidence="2">ATCC BAA-613 / DSM 15670 / CCUG 46953 / JCM 12243 / WAL 16351</strain>
    </source>
</reference>
<comment type="caution">
    <text evidence="1">The sequence shown here is derived from an EMBL/GenBank/DDBJ whole genome shotgun (WGS) entry which is preliminary data.</text>
</comment>
<dbReference type="PaxDb" id="411902-CLOBOL_05706"/>
<name>A8S0L3_ENTBW</name>
<dbReference type="EMBL" id="ABCC02000042">
    <property type="protein sequence ID" value="EDP14099.1"/>
    <property type="molecule type" value="Genomic_DNA"/>
</dbReference>
<organism evidence="1 2">
    <name type="scientific">Enterocloster bolteae (strain ATCC BAA-613 / DSM 15670 / CCUG 46953 / JCM 12243 / WAL 16351)</name>
    <name type="common">Clostridium bolteae</name>
    <dbReference type="NCBI Taxonomy" id="411902"/>
    <lineage>
        <taxon>Bacteria</taxon>
        <taxon>Bacillati</taxon>
        <taxon>Bacillota</taxon>
        <taxon>Clostridia</taxon>
        <taxon>Lachnospirales</taxon>
        <taxon>Lachnospiraceae</taxon>
        <taxon>Enterocloster</taxon>
    </lineage>
</organism>
<evidence type="ECO:0000313" key="2">
    <source>
        <dbReference type="Proteomes" id="UP000005396"/>
    </source>
</evidence>
<dbReference type="Proteomes" id="UP000005396">
    <property type="component" value="Unassembled WGS sequence"/>
</dbReference>
<reference evidence="1 2" key="1">
    <citation type="submission" date="2007-08" db="EMBL/GenBank/DDBJ databases">
        <authorList>
            <person name="Fulton L."/>
            <person name="Clifton S."/>
            <person name="Fulton B."/>
            <person name="Xu J."/>
            <person name="Minx P."/>
            <person name="Pepin K.H."/>
            <person name="Johnson M."/>
            <person name="Thiruvilangam P."/>
            <person name="Bhonagiri V."/>
            <person name="Nash W.E."/>
            <person name="Mardis E.R."/>
            <person name="Wilson R.K."/>
        </authorList>
    </citation>
    <scope>NUCLEOTIDE SEQUENCE [LARGE SCALE GENOMIC DNA]</scope>
    <source>
        <strain evidence="2">ATCC BAA-613 / DSM 15670 / CCUG 46953 / JCM 12243 / WAL 16351</strain>
    </source>
</reference>
<accession>A8S0L3</accession>
<dbReference type="HOGENOM" id="CLU_2615722_0_0_9"/>
<proteinExistence type="predicted"/>
<evidence type="ECO:0000313" key="1">
    <source>
        <dbReference type="EMBL" id="EDP14099.1"/>
    </source>
</evidence>